<keyword evidence="7" id="KW-1185">Reference proteome</keyword>
<evidence type="ECO:0000256" key="4">
    <source>
        <dbReference type="ARBA" id="ARBA00023136"/>
    </source>
</evidence>
<sequence length="312" mass="33293">MTILLQLLFFLLIGPVSIGLIRKVHARLEGRSGAPVIQPFRRFGQLWKKETIEPTGASAIFRFAPYVLLGTSLTIAAVGPFIATSDGLGSSSDLFVVVGLLFLGNITMALAGLDLGTSFGGMGASRELTVSSLVEPTLLIAIFALSIPAGTSSLDAICRTALSDPGRLLTPADLLALGAFVVVVIAEAKRLPIDNPTTHLELTMIHEAMLLEYSGPRLAVIEWASDIRLALLLGLIANLFFPLGIANHQANVAMFVISITVLVVKVLLLATLIALAETAITKIRLTRVPELLSGSFIFAFLSIMISFFVSRR</sequence>
<evidence type="ECO:0000256" key="5">
    <source>
        <dbReference type="SAM" id="Phobius"/>
    </source>
</evidence>
<proteinExistence type="predicted"/>
<dbReference type="STRING" id="1121877.FEAC_21890"/>
<dbReference type="GO" id="GO:0016829">
    <property type="term" value="F:lyase activity"/>
    <property type="evidence" value="ECO:0007669"/>
    <property type="project" value="UniProtKB-KW"/>
</dbReference>
<dbReference type="InterPro" id="IPR052561">
    <property type="entry name" value="ComplexI_Subunit1"/>
</dbReference>
<comment type="caution">
    <text evidence="6">The sequence shown here is derived from an EMBL/GenBank/DDBJ whole genome shotgun (WGS) entry which is preliminary data.</text>
</comment>
<dbReference type="InterPro" id="IPR001694">
    <property type="entry name" value="NADH_UbQ_OxRdtase_su1/FPO"/>
</dbReference>
<name>A0A0D8FS39_9ACTN</name>
<keyword evidence="6" id="KW-0456">Lyase</keyword>
<feature type="transmembrane region" description="Helical" evidence="5">
    <location>
        <begin position="168"/>
        <end position="186"/>
    </location>
</feature>
<feature type="transmembrane region" description="Helical" evidence="5">
    <location>
        <begin position="252"/>
        <end position="276"/>
    </location>
</feature>
<comment type="subcellular location">
    <subcellularLocation>
        <location evidence="1">Membrane</location>
        <topology evidence="1">Multi-pass membrane protein</topology>
    </subcellularLocation>
</comment>
<dbReference type="RefSeq" id="WP_035390177.1">
    <property type="nucleotide sequence ID" value="NZ_JQKF01000020.1"/>
</dbReference>
<dbReference type="GeneID" id="78373252"/>
<dbReference type="OrthoDB" id="9778499at2"/>
<feature type="transmembrane region" description="Helical" evidence="5">
    <location>
        <begin position="133"/>
        <end position="156"/>
    </location>
</feature>
<accession>A0A0D8FS39</accession>
<dbReference type="PANTHER" id="PTHR43359:SF1">
    <property type="entry name" value="FORMATE HYDROGENLYASE SUBUNIT 4-RELATED"/>
    <property type="match status" value="1"/>
</dbReference>
<keyword evidence="3 5" id="KW-1133">Transmembrane helix</keyword>
<evidence type="ECO:0000256" key="1">
    <source>
        <dbReference type="ARBA" id="ARBA00004141"/>
    </source>
</evidence>
<feature type="transmembrane region" description="Helical" evidence="5">
    <location>
        <begin position="227"/>
        <end position="245"/>
    </location>
</feature>
<dbReference type="eggNOG" id="COG0650">
    <property type="taxonomic scope" value="Bacteria"/>
</dbReference>
<evidence type="ECO:0000256" key="3">
    <source>
        <dbReference type="ARBA" id="ARBA00022989"/>
    </source>
</evidence>
<reference evidence="6 7" key="1">
    <citation type="submission" date="2015-01" db="EMBL/GenBank/DDBJ databases">
        <title>Draft genome of the acidophilic iron oxidizer Ferrimicrobium acidiphilum strain T23.</title>
        <authorList>
            <person name="Poehlein A."/>
            <person name="Eisen S."/>
            <person name="Schloemann M."/>
            <person name="Johnson B.D."/>
            <person name="Daniel R."/>
            <person name="Muehling M."/>
        </authorList>
    </citation>
    <scope>NUCLEOTIDE SEQUENCE [LARGE SCALE GENOMIC DNA]</scope>
    <source>
        <strain evidence="6 7">T23</strain>
    </source>
</reference>
<feature type="transmembrane region" description="Helical" evidence="5">
    <location>
        <begin position="63"/>
        <end position="82"/>
    </location>
</feature>
<dbReference type="PATRIC" id="fig|1121877.4.peg.2440"/>
<organism evidence="6 7">
    <name type="scientific">Ferrimicrobium acidiphilum DSM 19497</name>
    <dbReference type="NCBI Taxonomy" id="1121877"/>
    <lineage>
        <taxon>Bacteria</taxon>
        <taxon>Bacillati</taxon>
        <taxon>Actinomycetota</taxon>
        <taxon>Acidimicrobiia</taxon>
        <taxon>Acidimicrobiales</taxon>
        <taxon>Acidimicrobiaceae</taxon>
        <taxon>Ferrimicrobium</taxon>
    </lineage>
</organism>
<feature type="transmembrane region" description="Helical" evidence="5">
    <location>
        <begin position="291"/>
        <end position="309"/>
    </location>
</feature>
<dbReference type="Proteomes" id="UP000032336">
    <property type="component" value="Unassembled WGS sequence"/>
</dbReference>
<evidence type="ECO:0000313" key="7">
    <source>
        <dbReference type="Proteomes" id="UP000032336"/>
    </source>
</evidence>
<dbReference type="GO" id="GO:0005886">
    <property type="term" value="C:plasma membrane"/>
    <property type="evidence" value="ECO:0007669"/>
    <property type="project" value="TreeGrafter"/>
</dbReference>
<dbReference type="PANTHER" id="PTHR43359">
    <property type="entry name" value="FORMATE HYDROGENLYASE SUBUNIT 4"/>
    <property type="match status" value="1"/>
</dbReference>
<evidence type="ECO:0000313" key="6">
    <source>
        <dbReference type="EMBL" id="KJE76098.1"/>
    </source>
</evidence>
<protein>
    <submittedName>
        <fullName evidence="6">Formate hydrogenlyase subunit 4</fullName>
    </submittedName>
</protein>
<dbReference type="AlphaFoldDB" id="A0A0D8FS39"/>
<keyword evidence="4 5" id="KW-0472">Membrane</keyword>
<dbReference type="Pfam" id="PF00146">
    <property type="entry name" value="NADHdh"/>
    <property type="match status" value="1"/>
</dbReference>
<dbReference type="EMBL" id="JXUW01000022">
    <property type="protein sequence ID" value="KJE76098.1"/>
    <property type="molecule type" value="Genomic_DNA"/>
</dbReference>
<gene>
    <name evidence="6" type="primary">hycD1</name>
    <name evidence="6" type="ORF">FEAC_21890</name>
</gene>
<keyword evidence="2 5" id="KW-0812">Transmembrane</keyword>
<feature type="transmembrane region" description="Helical" evidence="5">
    <location>
        <begin position="94"/>
        <end position="113"/>
    </location>
</feature>
<evidence type="ECO:0000256" key="2">
    <source>
        <dbReference type="ARBA" id="ARBA00022692"/>
    </source>
</evidence>